<dbReference type="AlphaFoldDB" id="A0A0B2SU36"/>
<gene>
    <name evidence="1" type="ORF">glysoja_046134</name>
</gene>
<dbReference type="Proteomes" id="UP000053555">
    <property type="component" value="Unassembled WGS sequence"/>
</dbReference>
<proteinExistence type="predicted"/>
<name>A0A0B2SU36_GLYSO</name>
<organism evidence="1">
    <name type="scientific">Glycine soja</name>
    <name type="common">Wild soybean</name>
    <dbReference type="NCBI Taxonomy" id="3848"/>
    <lineage>
        <taxon>Eukaryota</taxon>
        <taxon>Viridiplantae</taxon>
        <taxon>Streptophyta</taxon>
        <taxon>Embryophyta</taxon>
        <taxon>Tracheophyta</taxon>
        <taxon>Spermatophyta</taxon>
        <taxon>Magnoliopsida</taxon>
        <taxon>eudicotyledons</taxon>
        <taxon>Gunneridae</taxon>
        <taxon>Pentapetalae</taxon>
        <taxon>rosids</taxon>
        <taxon>fabids</taxon>
        <taxon>Fabales</taxon>
        <taxon>Fabaceae</taxon>
        <taxon>Papilionoideae</taxon>
        <taxon>50 kb inversion clade</taxon>
        <taxon>NPAAA clade</taxon>
        <taxon>indigoferoid/millettioid clade</taxon>
        <taxon>Phaseoleae</taxon>
        <taxon>Glycine</taxon>
        <taxon>Glycine subgen. Soja</taxon>
    </lineage>
</organism>
<reference evidence="1" key="1">
    <citation type="submission" date="2014-07" db="EMBL/GenBank/DDBJ databases">
        <title>Identification of a novel salt tolerance gene in wild soybean by whole-genome sequencing.</title>
        <authorList>
            <person name="Lam H.-M."/>
            <person name="Qi X."/>
            <person name="Li M.-W."/>
            <person name="Liu X."/>
            <person name="Xie M."/>
            <person name="Ni M."/>
            <person name="Xu X."/>
        </authorList>
    </citation>
    <scope>NUCLEOTIDE SEQUENCE [LARGE SCALE GENOMIC DNA]</scope>
    <source>
        <tissue evidence="1">Root</tissue>
    </source>
</reference>
<dbReference type="EMBL" id="KN639624">
    <property type="protein sequence ID" value="KHN48438.1"/>
    <property type="molecule type" value="Genomic_DNA"/>
</dbReference>
<evidence type="ECO:0000313" key="1">
    <source>
        <dbReference type="EMBL" id="KHN48438.1"/>
    </source>
</evidence>
<sequence>MQDARSSLWAQDDQGNQYNPLLQNLSFQQQSSTLNGRTPLSSGFANCSVLNSATLGLSGTRFSGGSTSQVFNNQAPQFASF</sequence>
<protein>
    <submittedName>
        <fullName evidence="1">Uncharacterized protein</fullName>
    </submittedName>
</protein>
<accession>A0A0B2SU36</accession>